<dbReference type="InterPro" id="IPR001920">
    <property type="entry name" value="Asp/Glu_race"/>
</dbReference>
<dbReference type="InterPro" id="IPR018187">
    <property type="entry name" value="Asp/Glu_racemase_AS_1"/>
</dbReference>
<protein>
    <submittedName>
        <fullName evidence="3">Aspartate racemase</fullName>
    </submittedName>
</protein>
<dbReference type="RefSeq" id="WP_084071144.1">
    <property type="nucleotide sequence ID" value="NZ_FWXY01000022.1"/>
</dbReference>
<gene>
    <name evidence="3" type="ORF">SAMN02746065_12231</name>
</gene>
<evidence type="ECO:0000256" key="1">
    <source>
        <dbReference type="ARBA" id="ARBA00007847"/>
    </source>
</evidence>
<sequence>MTQVQEKTVGIIGGMGPEATVDLMQRIIDLTPATDDIDHIHCLVDNNPKIPSRIKALIEGTGEDPGPCMADMGKRLESWGADFLVIPCNTAHYYYHAVQDAVSIPVIHLIDLVTKHVQSDFPTHKKVGILASPAVAKTGLYTKRLEELSIRDVWPDPFYQDQLLSVIKQVKKGNTGPGVMKEYKEVCENLIDKDANLAIIACTELSALGGELPVTAVDAADVLATEIVRVAKNWT</sequence>
<dbReference type="SUPFAM" id="SSF53681">
    <property type="entry name" value="Aspartate/glutamate racemase"/>
    <property type="match status" value="2"/>
</dbReference>
<accession>A0A1W2DY70</accession>
<dbReference type="PROSITE" id="PS00923">
    <property type="entry name" value="ASP_GLU_RACEMASE_1"/>
    <property type="match status" value="1"/>
</dbReference>
<name>A0A1W2DY70_9BACT</name>
<dbReference type="AlphaFoldDB" id="A0A1W2DY70"/>
<dbReference type="InterPro" id="IPR004380">
    <property type="entry name" value="Asp_race"/>
</dbReference>
<evidence type="ECO:0000313" key="3">
    <source>
        <dbReference type="EMBL" id="SMD02461.1"/>
    </source>
</evidence>
<organism evidence="3 4">
    <name type="scientific">Desulfocicer vacuolatum DSM 3385</name>
    <dbReference type="NCBI Taxonomy" id="1121400"/>
    <lineage>
        <taxon>Bacteria</taxon>
        <taxon>Pseudomonadati</taxon>
        <taxon>Thermodesulfobacteriota</taxon>
        <taxon>Desulfobacteria</taxon>
        <taxon>Desulfobacterales</taxon>
        <taxon>Desulfobacteraceae</taxon>
        <taxon>Desulfocicer</taxon>
    </lineage>
</organism>
<dbReference type="GO" id="GO:0047661">
    <property type="term" value="F:amino-acid racemase activity"/>
    <property type="evidence" value="ECO:0007669"/>
    <property type="project" value="InterPro"/>
</dbReference>
<reference evidence="3 4" key="1">
    <citation type="submission" date="2017-04" db="EMBL/GenBank/DDBJ databases">
        <authorList>
            <person name="Afonso C.L."/>
            <person name="Miller P.J."/>
            <person name="Scott M.A."/>
            <person name="Spackman E."/>
            <person name="Goraichik I."/>
            <person name="Dimitrov K.M."/>
            <person name="Suarez D.L."/>
            <person name="Swayne D.E."/>
        </authorList>
    </citation>
    <scope>NUCLEOTIDE SEQUENCE [LARGE SCALE GENOMIC DNA]</scope>
    <source>
        <strain evidence="3 4">DSM 3385</strain>
    </source>
</reference>
<dbReference type="STRING" id="1121400.SAMN02746065_12231"/>
<dbReference type="PANTHER" id="PTHR21198:SF7">
    <property type="entry name" value="ASPARTATE-GLUTAMATE RACEMASE FAMILY"/>
    <property type="match status" value="1"/>
</dbReference>
<dbReference type="OrthoDB" id="9803739at2"/>
<dbReference type="NCBIfam" id="TIGR00035">
    <property type="entry name" value="asp_race"/>
    <property type="match status" value="1"/>
</dbReference>
<proteinExistence type="inferred from homology"/>
<comment type="similarity">
    <text evidence="1">Belongs to the aspartate/glutamate racemases family.</text>
</comment>
<dbReference type="InterPro" id="IPR015942">
    <property type="entry name" value="Asp/Glu/hydantoin_racemase"/>
</dbReference>
<dbReference type="Proteomes" id="UP000192418">
    <property type="component" value="Unassembled WGS sequence"/>
</dbReference>
<dbReference type="EMBL" id="FWXY01000022">
    <property type="protein sequence ID" value="SMD02461.1"/>
    <property type="molecule type" value="Genomic_DNA"/>
</dbReference>
<evidence type="ECO:0000313" key="4">
    <source>
        <dbReference type="Proteomes" id="UP000192418"/>
    </source>
</evidence>
<keyword evidence="4" id="KW-1185">Reference proteome</keyword>
<keyword evidence="2" id="KW-0413">Isomerase</keyword>
<dbReference type="Gene3D" id="3.40.50.1860">
    <property type="match status" value="2"/>
</dbReference>
<dbReference type="Pfam" id="PF01177">
    <property type="entry name" value="Asp_Glu_race"/>
    <property type="match status" value="1"/>
</dbReference>
<evidence type="ECO:0000256" key="2">
    <source>
        <dbReference type="ARBA" id="ARBA00023235"/>
    </source>
</evidence>
<dbReference type="PANTHER" id="PTHR21198">
    <property type="entry name" value="GLUTAMATE RACEMASE"/>
    <property type="match status" value="1"/>
</dbReference>